<keyword evidence="2" id="KW-0614">Plasmid</keyword>
<evidence type="ECO:0000313" key="2">
    <source>
        <dbReference type="EMBL" id="AJF08140.1"/>
    </source>
</evidence>
<sequence length="73" mass="7919">MLTGRQKDHSMPAAGVRTQEAGDNYPAAGEAAGSFPAAEMAALGRNLEEAQAWEEARWRALRHEEAARACLEH</sequence>
<evidence type="ECO:0000256" key="1">
    <source>
        <dbReference type="SAM" id="MobiDB-lite"/>
    </source>
</evidence>
<reference evidence="2 3" key="1">
    <citation type="journal article" date="2015" name="Genome Announc.">
        <title>Genomes of Geoalkalibacter ferrihydriticus Z-0531T and Geoalkalibacter subterraneus Red1T, Two Haloalkaliphilic Metal-Reducing Deltaproteobacteria.</title>
        <authorList>
            <person name="Badalamenti J.P."/>
            <person name="Krajmalnik-Brown R."/>
            <person name="Torres C.I."/>
            <person name="Bond D.R."/>
        </authorList>
    </citation>
    <scope>NUCLEOTIDE SEQUENCE [LARGE SCALE GENOMIC DNA]</scope>
    <source>
        <strain evidence="2 3">Red1</strain>
        <plasmid evidence="3">Plasmid pGSUB1</plasmid>
    </source>
</reference>
<accession>A0A0B5FVD1</accession>
<gene>
    <name evidence="2" type="ORF">GSUB_16670</name>
</gene>
<dbReference type="EMBL" id="CP010312">
    <property type="protein sequence ID" value="AJF08140.1"/>
    <property type="molecule type" value="Genomic_DNA"/>
</dbReference>
<dbReference type="Proteomes" id="UP000035036">
    <property type="component" value="Plasmid pGSUB1"/>
</dbReference>
<organism evidence="2 3">
    <name type="scientific">Geoalkalibacter subterraneus</name>
    <dbReference type="NCBI Taxonomy" id="483547"/>
    <lineage>
        <taxon>Bacteria</taxon>
        <taxon>Pseudomonadati</taxon>
        <taxon>Thermodesulfobacteriota</taxon>
        <taxon>Desulfuromonadia</taxon>
        <taxon>Desulfuromonadales</taxon>
        <taxon>Geoalkalibacteraceae</taxon>
        <taxon>Geoalkalibacter</taxon>
    </lineage>
</organism>
<geneLocation type="plasmid" evidence="2 3">
    <name>pGSUB1</name>
</geneLocation>
<keyword evidence="3" id="KW-1185">Reference proteome</keyword>
<dbReference type="AlphaFoldDB" id="A0A0B5FVD1"/>
<dbReference type="HOGENOM" id="CLU_2699460_0_0_7"/>
<protein>
    <submittedName>
        <fullName evidence="2">Uncharacterized protein</fullName>
    </submittedName>
</protein>
<dbReference type="KEGG" id="gsb:GSUB_16670"/>
<name>A0A0B5FVD1_9BACT</name>
<evidence type="ECO:0000313" key="3">
    <source>
        <dbReference type="Proteomes" id="UP000035036"/>
    </source>
</evidence>
<feature type="compositionally biased region" description="Basic and acidic residues" evidence="1">
    <location>
        <begin position="1"/>
        <end position="10"/>
    </location>
</feature>
<feature type="region of interest" description="Disordered" evidence="1">
    <location>
        <begin position="1"/>
        <end position="31"/>
    </location>
</feature>
<proteinExistence type="predicted"/>